<evidence type="ECO:0000256" key="1">
    <source>
        <dbReference type="SAM" id="MobiDB-lite"/>
    </source>
</evidence>
<proteinExistence type="predicted"/>
<feature type="compositionally biased region" description="Basic residues" evidence="1">
    <location>
        <begin position="199"/>
        <end position="209"/>
    </location>
</feature>
<feature type="region of interest" description="Disordered" evidence="1">
    <location>
        <begin position="67"/>
        <end position="86"/>
    </location>
</feature>
<evidence type="ECO:0000313" key="2">
    <source>
        <dbReference type="EMBL" id="MPN09600.1"/>
    </source>
</evidence>
<comment type="caution">
    <text evidence="2">The sequence shown here is derived from an EMBL/GenBank/DDBJ whole genome shotgun (WGS) entry which is preliminary data.</text>
</comment>
<feature type="region of interest" description="Disordered" evidence="1">
    <location>
        <begin position="197"/>
        <end position="223"/>
    </location>
</feature>
<organism evidence="2">
    <name type="scientific">bioreactor metagenome</name>
    <dbReference type="NCBI Taxonomy" id="1076179"/>
    <lineage>
        <taxon>unclassified sequences</taxon>
        <taxon>metagenomes</taxon>
        <taxon>ecological metagenomes</taxon>
    </lineage>
</organism>
<feature type="compositionally biased region" description="Basic and acidic residues" evidence="1">
    <location>
        <begin position="74"/>
        <end position="83"/>
    </location>
</feature>
<name>A0A645F6U0_9ZZZZ</name>
<accession>A0A645F6U0</accession>
<sequence length="255" mass="28433">MAQFNLADLRAVIGVFLQQPVRIAVFPPQCRLGAEDFAGLQMISGEVVNQRQFAHFARRRIVERKRHRRRAQFRHHEAEEQRRMAGSAIDAHAAETVVAGLGERILLDGIGPRDVLFGDEQGFPILVIAVGQLLRHPHGSGEPAATGVQINQVVTSAFRQTVEFGQVAAAHHQRFCAGVGEFPFQHSPRPLAPQQFPAAKRRSRNHSAIRRQNMPGTIQMQSGDGLFKHGHSLIYGRTRRKRRRGLLFFPVLSGG</sequence>
<dbReference type="AlphaFoldDB" id="A0A645F6U0"/>
<dbReference type="EMBL" id="VSSQ01055714">
    <property type="protein sequence ID" value="MPN09600.1"/>
    <property type="molecule type" value="Genomic_DNA"/>
</dbReference>
<protein>
    <submittedName>
        <fullName evidence="2">Uncharacterized protein</fullName>
    </submittedName>
</protein>
<reference evidence="2" key="1">
    <citation type="submission" date="2019-08" db="EMBL/GenBank/DDBJ databases">
        <authorList>
            <person name="Kucharzyk K."/>
            <person name="Murdoch R.W."/>
            <person name="Higgins S."/>
            <person name="Loffler F."/>
        </authorList>
    </citation>
    <scope>NUCLEOTIDE SEQUENCE</scope>
</reference>
<gene>
    <name evidence="2" type="ORF">SDC9_156891</name>
</gene>